<dbReference type="SMART" id="SM00238">
    <property type="entry name" value="BIR"/>
    <property type="match status" value="1"/>
</dbReference>
<dbReference type="SUPFAM" id="SSF57924">
    <property type="entry name" value="Inhibitor of apoptosis (IAP) repeat"/>
    <property type="match status" value="1"/>
</dbReference>
<dbReference type="PROSITE" id="PS50143">
    <property type="entry name" value="BIR_REPEAT_2"/>
    <property type="match status" value="1"/>
</dbReference>
<organism evidence="1 2">
    <name type="scientific">Potamilus streckersoni</name>
    <dbReference type="NCBI Taxonomy" id="2493646"/>
    <lineage>
        <taxon>Eukaryota</taxon>
        <taxon>Metazoa</taxon>
        <taxon>Spiralia</taxon>
        <taxon>Lophotrochozoa</taxon>
        <taxon>Mollusca</taxon>
        <taxon>Bivalvia</taxon>
        <taxon>Autobranchia</taxon>
        <taxon>Heteroconchia</taxon>
        <taxon>Palaeoheterodonta</taxon>
        <taxon>Unionida</taxon>
        <taxon>Unionoidea</taxon>
        <taxon>Unionidae</taxon>
        <taxon>Ambleminae</taxon>
        <taxon>Lampsilini</taxon>
        <taxon>Potamilus</taxon>
    </lineage>
</organism>
<dbReference type="PANTHER" id="PTHR10044:SF139">
    <property type="entry name" value="DEATH-ASSOCIATED INHIBITOR OF APOPTOSIS 2"/>
    <property type="match status" value="1"/>
</dbReference>
<name>A0AAE0VF40_9BIVA</name>
<reference evidence="1" key="3">
    <citation type="submission" date="2023-05" db="EMBL/GenBank/DDBJ databases">
        <authorList>
            <person name="Smith C.H."/>
        </authorList>
    </citation>
    <scope>NUCLEOTIDE SEQUENCE</scope>
    <source>
        <strain evidence="1">CHS0354</strain>
        <tissue evidence="1">Mantle</tissue>
    </source>
</reference>
<gene>
    <name evidence="1" type="ORF">CHS0354_027715</name>
</gene>
<dbReference type="GO" id="GO:0005737">
    <property type="term" value="C:cytoplasm"/>
    <property type="evidence" value="ECO:0007669"/>
    <property type="project" value="TreeGrafter"/>
</dbReference>
<dbReference type="InterPro" id="IPR001370">
    <property type="entry name" value="BIR_rpt"/>
</dbReference>
<dbReference type="Gene3D" id="1.10.1170.10">
    <property type="entry name" value="Inhibitor Of Apoptosis Protein (2mihbC-IAP-1), Chain A"/>
    <property type="match status" value="1"/>
</dbReference>
<keyword evidence="2" id="KW-1185">Reference proteome</keyword>
<dbReference type="GO" id="GO:0051726">
    <property type="term" value="P:regulation of cell cycle"/>
    <property type="evidence" value="ECO:0007669"/>
    <property type="project" value="TreeGrafter"/>
</dbReference>
<proteinExistence type="predicted"/>
<evidence type="ECO:0000313" key="1">
    <source>
        <dbReference type="EMBL" id="KAK3576269.1"/>
    </source>
</evidence>
<dbReference type="PANTHER" id="PTHR10044">
    <property type="entry name" value="INHIBITOR OF APOPTOSIS"/>
    <property type="match status" value="1"/>
</dbReference>
<comment type="caution">
    <text evidence="1">The sequence shown here is derived from an EMBL/GenBank/DDBJ whole genome shotgun (WGS) entry which is preliminary data.</text>
</comment>
<reference evidence="1" key="1">
    <citation type="journal article" date="2021" name="Genome Biol. Evol.">
        <title>A High-Quality Reference Genome for a Parasitic Bivalve with Doubly Uniparental Inheritance (Bivalvia: Unionida).</title>
        <authorList>
            <person name="Smith C.H."/>
        </authorList>
    </citation>
    <scope>NUCLEOTIDE SEQUENCE</scope>
    <source>
        <strain evidence="1">CHS0354</strain>
    </source>
</reference>
<dbReference type="Pfam" id="PF00653">
    <property type="entry name" value="BIR"/>
    <property type="match status" value="1"/>
</dbReference>
<dbReference type="EMBL" id="JAEAOA010001674">
    <property type="protein sequence ID" value="KAK3576269.1"/>
    <property type="molecule type" value="Genomic_DNA"/>
</dbReference>
<protein>
    <submittedName>
        <fullName evidence="1">Uncharacterized protein</fullName>
    </submittedName>
</protein>
<sequence>MSHNGQHEGGQFSLQLCIDRVRQPYGSTPDDDTILEADSANFEIINSRPNFRRTSEAFDNSAVNEFSTSLIFRSGRYISHQSDWTTSTREDNNPRHPLYKCYDSRLRSCATWRQFQQFDTSDLAQAGFYNIGDVNAIVIRCFFCAIELVNPGHRDDPFIEHIKKSPSCGYLKLKLGEHGLFAYKVLNIIGQLFVFLKDLLLLSRVRCA</sequence>
<reference evidence="1" key="2">
    <citation type="journal article" date="2021" name="Genome Biol. Evol.">
        <title>Developing a high-quality reference genome for a parasitic bivalve with doubly uniparental inheritance (Bivalvia: Unionida).</title>
        <authorList>
            <person name="Smith C.H."/>
        </authorList>
    </citation>
    <scope>NUCLEOTIDE SEQUENCE</scope>
    <source>
        <strain evidence="1">CHS0354</strain>
        <tissue evidence="1">Mantle</tissue>
    </source>
</reference>
<accession>A0AAE0VF40</accession>
<dbReference type="GO" id="GO:0005634">
    <property type="term" value="C:nucleus"/>
    <property type="evidence" value="ECO:0007669"/>
    <property type="project" value="TreeGrafter"/>
</dbReference>
<dbReference type="AlphaFoldDB" id="A0AAE0VF40"/>
<dbReference type="Proteomes" id="UP001195483">
    <property type="component" value="Unassembled WGS sequence"/>
</dbReference>
<evidence type="ECO:0000313" key="2">
    <source>
        <dbReference type="Proteomes" id="UP001195483"/>
    </source>
</evidence>
<dbReference type="InterPro" id="IPR050784">
    <property type="entry name" value="IAP"/>
</dbReference>